<feature type="transmembrane region" description="Helical" evidence="14">
    <location>
        <begin position="137"/>
        <end position="159"/>
    </location>
</feature>
<evidence type="ECO:0000256" key="4">
    <source>
        <dbReference type="ARBA" id="ARBA00022475"/>
    </source>
</evidence>
<sequence length="565" mass="63750">MKFFNLFEPLFNNVIYVILIIAFISRLKGFKKMLIKDKFETKDKIFLGIFFGLFGILGTYLGTNVDGAIANTRNVGVIVGGVLGGPLVGLLSGSIASIHRFLIDIDGITTFPCAITTFFSGILAGLIYKYSPLNKRWLYGMLMGLTTESVSMLLILLYSKPFERALNIVKSIFLPMPIIVGGGIAVVLLILSDLYRQRDEMQAEQAHLALKIANKTLPYFREYSYDSLKKACEIIREEIKAAAVSITDNEKILAHVGLGSDHHIVGDYFSTEATKSAIENNEIKILYNKREIGCKRNDCPLKSAIIVPLTQAEEVVGALKIYFPQENLVTLRDIFLAKGLSQLISTQIEISKIEKLKIMAKKAELKVLQAQINPHFLFNVLNTIMFFTRTDPEKARKLILNFSSFLRYNLEIDRSFVSIKEEIQHVKSYFEIEKARYGDKISLDIFMEEDINFNIPPLIIQPLVENSIKHGIMEGKRKGKITINIGKTDYNEFFVEVSDDGKGIDDETIKKVYNNSFNHSVGLSNVHNRLKLTYGNGLTIKNTDKGTKISFKITERGEKIELYNS</sequence>
<protein>
    <recommendedName>
        <fullName evidence="3">histidine kinase</fullName>
        <ecNumber evidence="3">2.7.13.3</ecNumber>
    </recommendedName>
</protein>
<dbReference type="InterPro" id="IPR050640">
    <property type="entry name" value="Bact_2-comp_sensor_kinase"/>
</dbReference>
<evidence type="ECO:0000256" key="3">
    <source>
        <dbReference type="ARBA" id="ARBA00012438"/>
    </source>
</evidence>
<comment type="catalytic activity">
    <reaction evidence="1">
        <text>ATP + protein L-histidine = ADP + protein N-phospho-L-histidine.</text>
        <dbReference type="EC" id="2.7.13.3"/>
    </reaction>
</comment>
<dbReference type="AlphaFoldDB" id="A0A2K1P611"/>
<evidence type="ECO:0000256" key="5">
    <source>
        <dbReference type="ARBA" id="ARBA00022553"/>
    </source>
</evidence>
<evidence type="ECO:0000313" key="16">
    <source>
        <dbReference type="EMBL" id="PNR98157.1"/>
    </source>
</evidence>
<keyword evidence="10" id="KW-0067">ATP-binding</keyword>
<dbReference type="Gene3D" id="3.30.565.10">
    <property type="entry name" value="Histidine kinase-like ATPase, C-terminal domain"/>
    <property type="match status" value="1"/>
</dbReference>
<name>A0A2K1P611_9BACT</name>
<comment type="subcellular location">
    <subcellularLocation>
        <location evidence="2">Cell membrane</location>
        <topology evidence="2">Multi-pass membrane protein</topology>
    </subcellularLocation>
</comment>
<feature type="transmembrane region" description="Helical" evidence="14">
    <location>
        <begin position="45"/>
        <end position="63"/>
    </location>
</feature>
<dbReference type="Pfam" id="PF06580">
    <property type="entry name" value="His_kinase"/>
    <property type="match status" value="1"/>
</dbReference>
<dbReference type="SMART" id="SM00387">
    <property type="entry name" value="HATPase_c"/>
    <property type="match status" value="1"/>
</dbReference>
<keyword evidence="11 14" id="KW-1133">Transmembrane helix</keyword>
<dbReference type="GO" id="GO:0071555">
    <property type="term" value="P:cell wall organization"/>
    <property type="evidence" value="ECO:0007669"/>
    <property type="project" value="InterPro"/>
</dbReference>
<dbReference type="InterPro" id="IPR011620">
    <property type="entry name" value="Sig_transdc_His_kinase_LytS_TM"/>
</dbReference>
<keyword evidence="6" id="KW-0808">Transferase</keyword>
<dbReference type="SUPFAM" id="SSF55781">
    <property type="entry name" value="GAF domain-like"/>
    <property type="match status" value="1"/>
</dbReference>
<dbReference type="InterPro" id="IPR010559">
    <property type="entry name" value="Sig_transdc_His_kin_internal"/>
</dbReference>
<dbReference type="SUPFAM" id="SSF55874">
    <property type="entry name" value="ATPase domain of HSP90 chaperone/DNA topoisomerase II/histidine kinase"/>
    <property type="match status" value="1"/>
</dbReference>
<evidence type="ECO:0000256" key="14">
    <source>
        <dbReference type="SAM" id="Phobius"/>
    </source>
</evidence>
<organism evidence="16 17">
    <name type="scientific">Petrotoga mexicana DSM 14811</name>
    <dbReference type="NCBI Taxonomy" id="1122954"/>
    <lineage>
        <taxon>Bacteria</taxon>
        <taxon>Thermotogati</taxon>
        <taxon>Thermotogota</taxon>
        <taxon>Thermotogae</taxon>
        <taxon>Petrotogales</taxon>
        <taxon>Petrotogaceae</taxon>
        <taxon>Petrotoga</taxon>
    </lineage>
</organism>
<evidence type="ECO:0000256" key="10">
    <source>
        <dbReference type="ARBA" id="ARBA00022840"/>
    </source>
</evidence>
<dbReference type="Proteomes" id="UP000236604">
    <property type="component" value="Unassembled WGS sequence"/>
</dbReference>
<dbReference type="GO" id="GO:0005524">
    <property type="term" value="F:ATP binding"/>
    <property type="evidence" value="ECO:0007669"/>
    <property type="project" value="UniProtKB-KW"/>
</dbReference>
<feature type="domain" description="Histidine kinase/HSP90-like ATPase" evidence="15">
    <location>
        <begin position="455"/>
        <end position="557"/>
    </location>
</feature>
<accession>A0A2K1P611</accession>
<dbReference type="GO" id="GO:0000155">
    <property type="term" value="F:phosphorelay sensor kinase activity"/>
    <property type="evidence" value="ECO:0007669"/>
    <property type="project" value="InterPro"/>
</dbReference>
<evidence type="ECO:0000256" key="6">
    <source>
        <dbReference type="ARBA" id="ARBA00022679"/>
    </source>
</evidence>
<keyword evidence="17" id="KW-1185">Reference proteome</keyword>
<dbReference type="Pfam" id="PF07694">
    <property type="entry name" value="5TM-5TMR_LYT"/>
    <property type="match status" value="1"/>
</dbReference>
<keyword evidence="7 14" id="KW-0812">Transmembrane</keyword>
<gene>
    <name evidence="16" type="ORF">X927_08255</name>
</gene>
<evidence type="ECO:0000256" key="1">
    <source>
        <dbReference type="ARBA" id="ARBA00000085"/>
    </source>
</evidence>
<dbReference type="PANTHER" id="PTHR34220">
    <property type="entry name" value="SENSOR HISTIDINE KINASE YPDA"/>
    <property type="match status" value="1"/>
</dbReference>
<dbReference type="EC" id="2.7.13.3" evidence="3"/>
<evidence type="ECO:0000259" key="15">
    <source>
        <dbReference type="SMART" id="SM00387"/>
    </source>
</evidence>
<evidence type="ECO:0000256" key="7">
    <source>
        <dbReference type="ARBA" id="ARBA00022692"/>
    </source>
</evidence>
<dbReference type="GO" id="GO:0005886">
    <property type="term" value="C:plasma membrane"/>
    <property type="evidence" value="ECO:0007669"/>
    <property type="project" value="UniProtKB-SubCell"/>
</dbReference>
<dbReference type="InterPro" id="IPR003594">
    <property type="entry name" value="HATPase_dom"/>
</dbReference>
<keyword evidence="4" id="KW-1003">Cell membrane</keyword>
<comment type="caution">
    <text evidence="16">The sequence shown here is derived from an EMBL/GenBank/DDBJ whole genome shotgun (WGS) entry which is preliminary data.</text>
</comment>
<evidence type="ECO:0000256" key="13">
    <source>
        <dbReference type="ARBA" id="ARBA00023136"/>
    </source>
</evidence>
<evidence type="ECO:0000256" key="12">
    <source>
        <dbReference type="ARBA" id="ARBA00023012"/>
    </source>
</evidence>
<reference evidence="16 17" key="1">
    <citation type="submission" date="2013-12" db="EMBL/GenBank/DDBJ databases">
        <title>Comparative genomics of Petrotoga isolates.</title>
        <authorList>
            <person name="Nesbo C.L."/>
            <person name="Charchuk R."/>
            <person name="Chow K."/>
        </authorList>
    </citation>
    <scope>NUCLEOTIDE SEQUENCE [LARGE SCALE GENOMIC DNA]</scope>
    <source>
        <strain evidence="16 17">DSM 14811</strain>
    </source>
</reference>
<feature type="transmembrane region" description="Helical" evidence="14">
    <location>
        <begin position="75"/>
        <end position="96"/>
    </location>
</feature>
<dbReference type="RefSeq" id="WP_103077549.1">
    <property type="nucleotide sequence ID" value="NZ_AZRN01000034.1"/>
</dbReference>
<dbReference type="Gene3D" id="1.10.1760.20">
    <property type="match status" value="1"/>
</dbReference>
<dbReference type="PANTHER" id="PTHR34220:SF7">
    <property type="entry name" value="SENSOR HISTIDINE KINASE YPDA"/>
    <property type="match status" value="1"/>
</dbReference>
<evidence type="ECO:0000256" key="9">
    <source>
        <dbReference type="ARBA" id="ARBA00022777"/>
    </source>
</evidence>
<evidence type="ECO:0000256" key="8">
    <source>
        <dbReference type="ARBA" id="ARBA00022741"/>
    </source>
</evidence>
<dbReference type="EMBL" id="AZRN01000034">
    <property type="protein sequence ID" value="PNR98157.1"/>
    <property type="molecule type" value="Genomic_DNA"/>
</dbReference>
<evidence type="ECO:0000256" key="2">
    <source>
        <dbReference type="ARBA" id="ARBA00004651"/>
    </source>
</evidence>
<dbReference type="InterPro" id="IPR036890">
    <property type="entry name" value="HATPase_C_sf"/>
</dbReference>
<feature type="transmembrane region" description="Helical" evidence="14">
    <location>
        <begin position="108"/>
        <end position="131"/>
    </location>
</feature>
<keyword evidence="12" id="KW-0902">Two-component regulatory system</keyword>
<proteinExistence type="predicted"/>
<dbReference type="InterPro" id="IPR029016">
    <property type="entry name" value="GAF-like_dom_sf"/>
</dbReference>
<keyword evidence="8" id="KW-0547">Nucleotide-binding</keyword>
<keyword evidence="9 16" id="KW-0418">Kinase</keyword>
<dbReference type="Pfam" id="PF02518">
    <property type="entry name" value="HATPase_c"/>
    <property type="match status" value="1"/>
</dbReference>
<keyword evidence="13 14" id="KW-0472">Membrane</keyword>
<keyword evidence="5" id="KW-0597">Phosphoprotein</keyword>
<feature type="transmembrane region" description="Helical" evidence="14">
    <location>
        <begin position="171"/>
        <end position="191"/>
    </location>
</feature>
<feature type="transmembrane region" description="Helical" evidence="14">
    <location>
        <begin position="6"/>
        <end position="24"/>
    </location>
</feature>
<dbReference type="Gene3D" id="3.30.450.40">
    <property type="match status" value="1"/>
</dbReference>
<evidence type="ECO:0000313" key="17">
    <source>
        <dbReference type="Proteomes" id="UP000236604"/>
    </source>
</evidence>
<evidence type="ECO:0000256" key="11">
    <source>
        <dbReference type="ARBA" id="ARBA00022989"/>
    </source>
</evidence>